<evidence type="ECO:0000313" key="7">
    <source>
        <dbReference type="EMBL" id="WEK55018.1"/>
    </source>
</evidence>
<dbReference type="PANTHER" id="PTHR46796:SF13">
    <property type="entry name" value="HTH-TYPE TRANSCRIPTIONAL ACTIVATOR RHAS"/>
    <property type="match status" value="1"/>
</dbReference>
<keyword evidence="3" id="KW-0238">DNA-binding</keyword>
<dbReference type="InterPro" id="IPR009057">
    <property type="entry name" value="Homeodomain-like_sf"/>
</dbReference>
<evidence type="ECO:0000259" key="6">
    <source>
        <dbReference type="PROSITE" id="PS01124"/>
    </source>
</evidence>
<dbReference type="InterPro" id="IPR003313">
    <property type="entry name" value="AraC-bd"/>
</dbReference>
<dbReference type="Gene3D" id="1.10.10.60">
    <property type="entry name" value="Homeodomain-like"/>
    <property type="match status" value="2"/>
</dbReference>
<feature type="domain" description="HTH araC/xylS-type" evidence="6">
    <location>
        <begin position="180"/>
        <end position="278"/>
    </location>
</feature>
<gene>
    <name evidence="7" type="ORF">P0Y55_02750</name>
</gene>
<dbReference type="EMBL" id="CP119317">
    <property type="protein sequence ID" value="WEK55018.1"/>
    <property type="molecule type" value="Genomic_DNA"/>
</dbReference>
<dbReference type="Pfam" id="PF12833">
    <property type="entry name" value="HTH_18"/>
    <property type="match status" value="1"/>
</dbReference>
<dbReference type="Gene3D" id="2.60.120.280">
    <property type="entry name" value="Regulatory protein AraC"/>
    <property type="match status" value="1"/>
</dbReference>
<evidence type="ECO:0000256" key="5">
    <source>
        <dbReference type="ARBA" id="ARBA00023163"/>
    </source>
</evidence>
<keyword evidence="5" id="KW-0804">Transcription</keyword>
<dbReference type="SMART" id="SM00342">
    <property type="entry name" value="HTH_ARAC"/>
    <property type="match status" value="1"/>
</dbReference>
<dbReference type="PROSITE" id="PS00041">
    <property type="entry name" value="HTH_ARAC_FAMILY_1"/>
    <property type="match status" value="1"/>
</dbReference>
<protein>
    <submittedName>
        <fullName evidence="7">AraC family transcriptional regulator</fullName>
    </submittedName>
</protein>
<dbReference type="AlphaFoldDB" id="A0AA95EX13"/>
<dbReference type="InterPro" id="IPR037923">
    <property type="entry name" value="HTH-like"/>
</dbReference>
<accession>A0AA95EX13</accession>
<dbReference type="InterPro" id="IPR018062">
    <property type="entry name" value="HTH_AraC-typ_CS"/>
</dbReference>
<dbReference type="GO" id="GO:0003700">
    <property type="term" value="F:DNA-binding transcription factor activity"/>
    <property type="evidence" value="ECO:0007669"/>
    <property type="project" value="InterPro"/>
</dbReference>
<keyword evidence="2" id="KW-0805">Transcription regulation</keyword>
<dbReference type="InterPro" id="IPR050204">
    <property type="entry name" value="AraC_XylS_family_regulators"/>
</dbReference>
<dbReference type="PROSITE" id="PS01124">
    <property type="entry name" value="HTH_ARAC_FAMILY_2"/>
    <property type="match status" value="1"/>
</dbReference>
<dbReference type="PANTHER" id="PTHR46796">
    <property type="entry name" value="HTH-TYPE TRANSCRIPTIONAL ACTIVATOR RHAS-RELATED"/>
    <property type="match status" value="1"/>
</dbReference>
<reference evidence="7" key="1">
    <citation type="submission" date="2023-03" db="EMBL/GenBank/DDBJ databases">
        <title>Andean soil-derived lignocellulolytic bacterial consortium as a source of novel taxa and putative plastic-active enzymes.</title>
        <authorList>
            <person name="Diaz-Garcia L."/>
            <person name="Chuvochina M."/>
            <person name="Feuerriegel G."/>
            <person name="Bunk B."/>
            <person name="Sproer C."/>
            <person name="Streit W.R."/>
            <person name="Rodriguez L.M."/>
            <person name="Overmann J."/>
            <person name="Jimenez D.J."/>
        </authorList>
    </citation>
    <scope>NUCLEOTIDE SEQUENCE</scope>
    <source>
        <strain evidence="7">MAG 2441</strain>
    </source>
</reference>
<dbReference type="Proteomes" id="UP001178662">
    <property type="component" value="Chromosome"/>
</dbReference>
<dbReference type="GO" id="GO:0043565">
    <property type="term" value="F:sequence-specific DNA binding"/>
    <property type="evidence" value="ECO:0007669"/>
    <property type="project" value="InterPro"/>
</dbReference>
<dbReference type="SUPFAM" id="SSF51215">
    <property type="entry name" value="Regulatory protein AraC"/>
    <property type="match status" value="1"/>
</dbReference>
<evidence type="ECO:0000256" key="3">
    <source>
        <dbReference type="ARBA" id="ARBA00023125"/>
    </source>
</evidence>
<name>A0AA95EX13_9BACL</name>
<dbReference type="SUPFAM" id="SSF46689">
    <property type="entry name" value="Homeodomain-like"/>
    <property type="match status" value="2"/>
</dbReference>
<keyword evidence="4" id="KW-0010">Activator</keyword>
<evidence type="ECO:0000313" key="8">
    <source>
        <dbReference type="Proteomes" id="UP001178662"/>
    </source>
</evidence>
<keyword evidence="1" id="KW-0963">Cytoplasm</keyword>
<evidence type="ECO:0000256" key="1">
    <source>
        <dbReference type="ARBA" id="ARBA00022490"/>
    </source>
</evidence>
<dbReference type="InterPro" id="IPR018060">
    <property type="entry name" value="HTH_AraC"/>
</dbReference>
<dbReference type="Pfam" id="PF02311">
    <property type="entry name" value="AraC_binding"/>
    <property type="match status" value="1"/>
</dbReference>
<evidence type="ECO:0000256" key="4">
    <source>
        <dbReference type="ARBA" id="ARBA00023159"/>
    </source>
</evidence>
<proteinExistence type="predicted"/>
<organism evidence="7 8">
    <name type="scientific">Candidatus Cohnella colombiensis</name>
    <dbReference type="NCBI Taxonomy" id="3121368"/>
    <lineage>
        <taxon>Bacteria</taxon>
        <taxon>Bacillati</taxon>
        <taxon>Bacillota</taxon>
        <taxon>Bacilli</taxon>
        <taxon>Bacillales</taxon>
        <taxon>Paenibacillaceae</taxon>
        <taxon>Cohnella</taxon>
    </lineage>
</organism>
<keyword evidence="8" id="KW-1185">Reference proteome</keyword>
<sequence>MLPFLLAENVNLEQYLPLYVRIIGNHAQRHLSRPHGYPAHQLFLTRGGRGVFIIDGEQEIVLSAGELLLLPADTPHEYYSIDPDKEWNLGFIGFNGSAANPMLQQMNELLMRAIPVASFDQLWEHLESLWHLLHSSEEHAYWESSKRLYGILIGVLETQYANRRSIRNTFTSGHMNTSFQTAINLIHDHYNERLLLSNVARTAGYSVQHFHRLFVANFGMTPQQYIQQLRMRIAVQLLQEHPGIAIEKVAERVGMDTSYFIRIFKRTYGTTPKQYLRRD</sequence>
<evidence type="ECO:0000256" key="2">
    <source>
        <dbReference type="ARBA" id="ARBA00023015"/>
    </source>
</evidence>